<dbReference type="Proteomes" id="UP001345219">
    <property type="component" value="Chromosome 7"/>
</dbReference>
<evidence type="ECO:0000256" key="1">
    <source>
        <dbReference type="SAM" id="MobiDB-lite"/>
    </source>
</evidence>
<feature type="region of interest" description="Disordered" evidence="1">
    <location>
        <begin position="76"/>
        <end position="103"/>
    </location>
</feature>
<comment type="caution">
    <text evidence="3">The sequence shown here is derived from an EMBL/GenBank/DDBJ whole genome shotgun (WGS) entry which is preliminary data.</text>
</comment>
<name>A0AAN7QJ81_9MYRT</name>
<gene>
    <name evidence="3" type="ORF">SAY87_008267</name>
</gene>
<reference evidence="3 4" key="1">
    <citation type="journal article" date="2023" name="Hortic Res">
        <title>Pangenome of water caltrop reveals structural variations and asymmetric subgenome divergence after allopolyploidization.</title>
        <authorList>
            <person name="Zhang X."/>
            <person name="Chen Y."/>
            <person name="Wang L."/>
            <person name="Yuan Y."/>
            <person name="Fang M."/>
            <person name="Shi L."/>
            <person name="Lu R."/>
            <person name="Comes H.P."/>
            <person name="Ma Y."/>
            <person name="Chen Y."/>
            <person name="Huang G."/>
            <person name="Zhou Y."/>
            <person name="Zheng Z."/>
            <person name="Qiu Y."/>
        </authorList>
    </citation>
    <scope>NUCLEOTIDE SEQUENCE [LARGE SCALE GENOMIC DNA]</scope>
    <source>
        <tissue evidence="3">Roots</tissue>
    </source>
</reference>
<dbReference type="EMBL" id="JAXIOK010000007">
    <property type="protein sequence ID" value="KAK4766625.1"/>
    <property type="molecule type" value="Genomic_DNA"/>
</dbReference>
<evidence type="ECO:0000313" key="3">
    <source>
        <dbReference type="EMBL" id="KAK4766625.1"/>
    </source>
</evidence>
<sequence>MLRRCLALRILSFRSLISILIFLHPFTSRCTPFCSESEGTQYYSRPLEEHFNRYYSSTNSVYYKFEDGKYVPLEFNEPNESDTHHYQGSSSKHTVEDESCYHQGPDGCENSLVI</sequence>
<organism evidence="3 4">
    <name type="scientific">Trapa incisa</name>
    <dbReference type="NCBI Taxonomy" id="236973"/>
    <lineage>
        <taxon>Eukaryota</taxon>
        <taxon>Viridiplantae</taxon>
        <taxon>Streptophyta</taxon>
        <taxon>Embryophyta</taxon>
        <taxon>Tracheophyta</taxon>
        <taxon>Spermatophyta</taxon>
        <taxon>Magnoliopsida</taxon>
        <taxon>eudicotyledons</taxon>
        <taxon>Gunneridae</taxon>
        <taxon>Pentapetalae</taxon>
        <taxon>rosids</taxon>
        <taxon>malvids</taxon>
        <taxon>Myrtales</taxon>
        <taxon>Lythraceae</taxon>
        <taxon>Trapa</taxon>
    </lineage>
</organism>
<dbReference type="AlphaFoldDB" id="A0AAN7QJ81"/>
<keyword evidence="4" id="KW-1185">Reference proteome</keyword>
<keyword evidence="2" id="KW-0732">Signal</keyword>
<accession>A0AAN7QJ81</accession>
<proteinExistence type="predicted"/>
<protein>
    <submittedName>
        <fullName evidence="3">Uncharacterized protein</fullName>
    </submittedName>
</protein>
<evidence type="ECO:0000256" key="2">
    <source>
        <dbReference type="SAM" id="SignalP"/>
    </source>
</evidence>
<feature type="signal peptide" evidence="2">
    <location>
        <begin position="1"/>
        <end position="30"/>
    </location>
</feature>
<evidence type="ECO:0000313" key="4">
    <source>
        <dbReference type="Proteomes" id="UP001345219"/>
    </source>
</evidence>
<feature type="chain" id="PRO_5043016631" evidence="2">
    <location>
        <begin position="31"/>
        <end position="114"/>
    </location>
</feature>